<evidence type="ECO:0000313" key="2">
    <source>
        <dbReference type="Proteomes" id="UP000190675"/>
    </source>
</evidence>
<dbReference type="OrthoDB" id="280696at2"/>
<reference evidence="1 2" key="1">
    <citation type="submission" date="2016-11" db="EMBL/GenBank/DDBJ databases">
        <authorList>
            <person name="Jaros S."/>
            <person name="Januszkiewicz K."/>
            <person name="Wedrychowicz H."/>
        </authorList>
    </citation>
    <scope>NUCLEOTIDE SEQUENCE [LARGE SCALE GENOMIC DNA]</scope>
    <source>
        <strain evidence="1 2">GAS242</strain>
    </source>
</reference>
<name>A0A1M5PTK4_9BRAD</name>
<protein>
    <submittedName>
        <fullName evidence="1">Uncharacterized protein</fullName>
    </submittedName>
</protein>
<dbReference type="EMBL" id="LT670818">
    <property type="protein sequence ID" value="SHH05118.1"/>
    <property type="molecule type" value="Genomic_DNA"/>
</dbReference>
<organism evidence="1 2">
    <name type="scientific">Bradyrhizobium erythrophlei</name>
    <dbReference type="NCBI Taxonomy" id="1437360"/>
    <lineage>
        <taxon>Bacteria</taxon>
        <taxon>Pseudomonadati</taxon>
        <taxon>Pseudomonadota</taxon>
        <taxon>Alphaproteobacteria</taxon>
        <taxon>Hyphomicrobiales</taxon>
        <taxon>Nitrobacteraceae</taxon>
        <taxon>Bradyrhizobium</taxon>
    </lineage>
</organism>
<accession>A0A1M5PTK4</accession>
<evidence type="ECO:0000313" key="1">
    <source>
        <dbReference type="EMBL" id="SHH05118.1"/>
    </source>
</evidence>
<proteinExistence type="predicted"/>
<dbReference type="Proteomes" id="UP000190675">
    <property type="component" value="Chromosome I"/>
</dbReference>
<gene>
    <name evidence="1" type="ORF">SAMN05444169_5463</name>
</gene>
<dbReference type="AlphaFoldDB" id="A0A1M5PTK4"/>
<dbReference type="RefSeq" id="WP_079568605.1">
    <property type="nucleotide sequence ID" value="NZ_LT670818.1"/>
</dbReference>
<sequence>MNAPVVNIIDAINGRDLFEPWFPGPSWNAWRVILKAAFCIPLDGGELEIFRALAGDRAPPERQVKDFGSSPAAGPVMSNIEATSFDGQAPAFDGLGSFPNGDHHG</sequence>